<evidence type="ECO:0000256" key="3">
    <source>
        <dbReference type="ARBA" id="ARBA00023082"/>
    </source>
</evidence>
<evidence type="ECO:0000256" key="1">
    <source>
        <dbReference type="ARBA" id="ARBA00010641"/>
    </source>
</evidence>
<dbReference type="Proteomes" id="UP000000637">
    <property type="component" value="Chromosome"/>
</dbReference>
<gene>
    <name evidence="7" type="ordered locus">AAur_0040</name>
</gene>
<dbReference type="EMBL" id="CP000474">
    <property type="protein sequence ID" value="ABM07762.1"/>
    <property type="molecule type" value="Genomic_DNA"/>
</dbReference>
<evidence type="ECO:0000259" key="6">
    <source>
        <dbReference type="Pfam" id="PF04542"/>
    </source>
</evidence>
<reference evidence="7 8" key="1">
    <citation type="journal article" date="2006" name="PLoS Genet.">
        <title>Secrets of soil survival revealed by the genome sequence of Arthrobacter aurescens TC1.</title>
        <authorList>
            <person name="Mongodin E.F."/>
            <person name="Shapir N."/>
            <person name="Daugherty S.C."/>
            <person name="DeBoy R.T."/>
            <person name="Emerson J.B."/>
            <person name="Shvartzbeyn A."/>
            <person name="Radune D."/>
            <person name="Vamathevan J."/>
            <person name="Riggs F."/>
            <person name="Grinberg V."/>
            <person name="Khouri H."/>
            <person name="Wackett L.P."/>
            <person name="Nelson K.E."/>
            <person name="Sadowsky M.J."/>
        </authorList>
    </citation>
    <scope>NUCLEOTIDE SEQUENCE [LARGE SCALE GENOMIC DNA]</scope>
    <source>
        <strain evidence="7 8">TC1</strain>
    </source>
</reference>
<dbReference type="PANTHER" id="PTHR43133">
    <property type="entry name" value="RNA POLYMERASE ECF-TYPE SIGMA FACTO"/>
    <property type="match status" value="1"/>
</dbReference>
<evidence type="ECO:0000256" key="4">
    <source>
        <dbReference type="ARBA" id="ARBA00023125"/>
    </source>
</evidence>
<dbReference type="eggNOG" id="COG1595">
    <property type="taxonomic scope" value="Bacteria"/>
</dbReference>
<organism evidence="7 8">
    <name type="scientific">Paenarthrobacter aurescens (strain TC1)</name>
    <dbReference type="NCBI Taxonomy" id="290340"/>
    <lineage>
        <taxon>Bacteria</taxon>
        <taxon>Bacillati</taxon>
        <taxon>Actinomycetota</taxon>
        <taxon>Actinomycetes</taxon>
        <taxon>Micrococcales</taxon>
        <taxon>Micrococcaceae</taxon>
        <taxon>Paenarthrobacter</taxon>
    </lineage>
</organism>
<dbReference type="InterPro" id="IPR013325">
    <property type="entry name" value="RNA_pol_sigma_r2"/>
</dbReference>
<dbReference type="PANTHER" id="PTHR43133:SF8">
    <property type="entry name" value="RNA POLYMERASE SIGMA FACTOR HI_1459-RELATED"/>
    <property type="match status" value="1"/>
</dbReference>
<keyword evidence="8" id="KW-1185">Reference proteome</keyword>
<sequence length="191" mass="21563">MGMSYLSRAPDREEAFRALYKSAYADLLKFVQRRTEVANAEDVVAEAFLIVWRRFSETPKHEDEARAWIFGITRNLMLNAHRGEQRRQALGVRLAETSTQTHTASHADAVSSRVDLGRAWELLSEVHQEALGLAIFENMTAPQAAHVLGISPVAFRLRLTRARRALRLLLDHVPRHESPAPATFPERASTP</sequence>
<dbReference type="AlphaFoldDB" id="A1R0V8"/>
<keyword evidence="4" id="KW-0238">DNA-binding</keyword>
<dbReference type="GO" id="GO:0016987">
    <property type="term" value="F:sigma factor activity"/>
    <property type="evidence" value="ECO:0007669"/>
    <property type="project" value="UniProtKB-KW"/>
</dbReference>
<evidence type="ECO:0000313" key="7">
    <source>
        <dbReference type="EMBL" id="ABM07762.1"/>
    </source>
</evidence>
<comment type="similarity">
    <text evidence="1">Belongs to the sigma-70 factor family. ECF subfamily.</text>
</comment>
<dbReference type="GO" id="GO:0006352">
    <property type="term" value="P:DNA-templated transcription initiation"/>
    <property type="evidence" value="ECO:0007669"/>
    <property type="project" value="InterPro"/>
</dbReference>
<dbReference type="Gene3D" id="1.10.10.10">
    <property type="entry name" value="Winged helix-like DNA-binding domain superfamily/Winged helix DNA-binding domain"/>
    <property type="match status" value="1"/>
</dbReference>
<dbReference type="InterPro" id="IPR014284">
    <property type="entry name" value="RNA_pol_sigma-70_dom"/>
</dbReference>
<keyword evidence="2" id="KW-0805">Transcription regulation</keyword>
<evidence type="ECO:0000256" key="5">
    <source>
        <dbReference type="ARBA" id="ARBA00023163"/>
    </source>
</evidence>
<dbReference type="NCBIfam" id="TIGR02937">
    <property type="entry name" value="sigma70-ECF"/>
    <property type="match status" value="1"/>
</dbReference>
<feature type="domain" description="RNA polymerase sigma-70 region 2" evidence="6">
    <location>
        <begin position="19"/>
        <end position="87"/>
    </location>
</feature>
<protein>
    <submittedName>
        <fullName evidence="7">RNA polymerase sigma (70) factor</fullName>
    </submittedName>
</protein>
<dbReference type="InterPro" id="IPR039425">
    <property type="entry name" value="RNA_pol_sigma-70-like"/>
</dbReference>
<dbReference type="InterPro" id="IPR007627">
    <property type="entry name" value="RNA_pol_sigma70_r2"/>
</dbReference>
<dbReference type="InterPro" id="IPR036388">
    <property type="entry name" value="WH-like_DNA-bd_sf"/>
</dbReference>
<keyword evidence="5" id="KW-0804">Transcription</keyword>
<dbReference type="SUPFAM" id="SSF88946">
    <property type="entry name" value="Sigma2 domain of RNA polymerase sigma factors"/>
    <property type="match status" value="1"/>
</dbReference>
<evidence type="ECO:0000313" key="8">
    <source>
        <dbReference type="Proteomes" id="UP000000637"/>
    </source>
</evidence>
<keyword evidence="3" id="KW-0731">Sigma factor</keyword>
<proteinExistence type="inferred from homology"/>
<dbReference type="GO" id="GO:0003677">
    <property type="term" value="F:DNA binding"/>
    <property type="evidence" value="ECO:0007669"/>
    <property type="project" value="UniProtKB-KW"/>
</dbReference>
<dbReference type="Pfam" id="PF04542">
    <property type="entry name" value="Sigma70_r2"/>
    <property type="match status" value="1"/>
</dbReference>
<accession>A1R0V8</accession>
<name>A1R0V8_PAEAT</name>
<dbReference type="InterPro" id="IPR013324">
    <property type="entry name" value="RNA_pol_sigma_r3/r4-like"/>
</dbReference>
<dbReference type="HOGENOM" id="CLU_047691_9_2_11"/>
<dbReference type="KEGG" id="aau:AAur_0040"/>
<evidence type="ECO:0000256" key="2">
    <source>
        <dbReference type="ARBA" id="ARBA00023015"/>
    </source>
</evidence>
<dbReference type="SUPFAM" id="SSF88659">
    <property type="entry name" value="Sigma3 and sigma4 domains of RNA polymerase sigma factors"/>
    <property type="match status" value="1"/>
</dbReference>
<dbReference type="STRING" id="290340.AAur_0040"/>
<dbReference type="Gene3D" id="1.10.1740.10">
    <property type="match status" value="1"/>
</dbReference>